<evidence type="ECO:0000313" key="1">
    <source>
        <dbReference type="EMBL" id="GBP40123.1"/>
    </source>
</evidence>
<proteinExistence type="predicted"/>
<name>A0A4C1VN44_EUMVA</name>
<organism evidence="1 2">
    <name type="scientific">Eumeta variegata</name>
    <name type="common">Bagworm moth</name>
    <name type="synonym">Eumeta japonica</name>
    <dbReference type="NCBI Taxonomy" id="151549"/>
    <lineage>
        <taxon>Eukaryota</taxon>
        <taxon>Metazoa</taxon>
        <taxon>Ecdysozoa</taxon>
        <taxon>Arthropoda</taxon>
        <taxon>Hexapoda</taxon>
        <taxon>Insecta</taxon>
        <taxon>Pterygota</taxon>
        <taxon>Neoptera</taxon>
        <taxon>Endopterygota</taxon>
        <taxon>Lepidoptera</taxon>
        <taxon>Glossata</taxon>
        <taxon>Ditrysia</taxon>
        <taxon>Tineoidea</taxon>
        <taxon>Psychidae</taxon>
        <taxon>Oiketicinae</taxon>
        <taxon>Eumeta</taxon>
    </lineage>
</organism>
<sequence>MRGRILLFPPDECLEICLSGCLTVAIFPNSLNPKQARDALRFLLPISTIRAQEQNVYNLVRSSLTYHKSVQMHSRFVYGKTAQDHRESRIRPQRLAIRTKMRFSALCAAVKHRLMMPSGARRRS</sequence>
<dbReference type="Proteomes" id="UP000299102">
    <property type="component" value="Unassembled WGS sequence"/>
</dbReference>
<accession>A0A4C1VN44</accession>
<gene>
    <name evidence="1" type="ORF">EVAR_33699_1</name>
</gene>
<dbReference type="AlphaFoldDB" id="A0A4C1VN44"/>
<evidence type="ECO:0000313" key="2">
    <source>
        <dbReference type="Proteomes" id="UP000299102"/>
    </source>
</evidence>
<dbReference type="EMBL" id="BGZK01000376">
    <property type="protein sequence ID" value="GBP40123.1"/>
    <property type="molecule type" value="Genomic_DNA"/>
</dbReference>
<comment type="caution">
    <text evidence="1">The sequence shown here is derived from an EMBL/GenBank/DDBJ whole genome shotgun (WGS) entry which is preliminary data.</text>
</comment>
<keyword evidence="2" id="KW-1185">Reference proteome</keyword>
<protein>
    <submittedName>
        <fullName evidence="1">Uncharacterized protein</fullName>
    </submittedName>
</protein>
<reference evidence="1 2" key="1">
    <citation type="journal article" date="2019" name="Commun. Biol.">
        <title>The bagworm genome reveals a unique fibroin gene that provides high tensile strength.</title>
        <authorList>
            <person name="Kono N."/>
            <person name="Nakamura H."/>
            <person name="Ohtoshi R."/>
            <person name="Tomita M."/>
            <person name="Numata K."/>
            <person name="Arakawa K."/>
        </authorList>
    </citation>
    <scope>NUCLEOTIDE SEQUENCE [LARGE SCALE GENOMIC DNA]</scope>
</reference>